<dbReference type="EMBL" id="BPLQ01015713">
    <property type="protein sequence ID" value="GIY90495.1"/>
    <property type="molecule type" value="Genomic_DNA"/>
</dbReference>
<proteinExistence type="predicted"/>
<dbReference type="AlphaFoldDB" id="A0AAV4X945"/>
<comment type="caution">
    <text evidence="1">The sequence shown here is derived from an EMBL/GenBank/DDBJ whole genome shotgun (WGS) entry which is preliminary data.</text>
</comment>
<gene>
    <name evidence="1" type="ORF">CDAR_195091</name>
</gene>
<dbReference type="Proteomes" id="UP001054837">
    <property type="component" value="Unassembled WGS sequence"/>
</dbReference>
<keyword evidence="2" id="KW-1185">Reference proteome</keyword>
<reference evidence="1 2" key="1">
    <citation type="submission" date="2021-06" db="EMBL/GenBank/DDBJ databases">
        <title>Caerostris darwini draft genome.</title>
        <authorList>
            <person name="Kono N."/>
            <person name="Arakawa K."/>
        </authorList>
    </citation>
    <scope>NUCLEOTIDE SEQUENCE [LARGE SCALE GENOMIC DNA]</scope>
</reference>
<evidence type="ECO:0000313" key="2">
    <source>
        <dbReference type="Proteomes" id="UP001054837"/>
    </source>
</evidence>
<accession>A0AAV4X945</accession>
<evidence type="ECO:0000313" key="1">
    <source>
        <dbReference type="EMBL" id="GIY90495.1"/>
    </source>
</evidence>
<protein>
    <submittedName>
        <fullName evidence="1">Uncharacterized protein</fullName>
    </submittedName>
</protein>
<name>A0AAV4X945_9ARAC</name>
<organism evidence="1 2">
    <name type="scientific">Caerostris darwini</name>
    <dbReference type="NCBI Taxonomy" id="1538125"/>
    <lineage>
        <taxon>Eukaryota</taxon>
        <taxon>Metazoa</taxon>
        <taxon>Ecdysozoa</taxon>
        <taxon>Arthropoda</taxon>
        <taxon>Chelicerata</taxon>
        <taxon>Arachnida</taxon>
        <taxon>Araneae</taxon>
        <taxon>Araneomorphae</taxon>
        <taxon>Entelegynae</taxon>
        <taxon>Araneoidea</taxon>
        <taxon>Araneidae</taxon>
        <taxon>Caerostris</taxon>
    </lineage>
</organism>
<sequence>MKSERRTLLPTHPLYPVPSPNFFSSLSGMRTTNVNSPGIQFVRRTFDVGIANVGFIFSFTEAGCCDEIYSGGGYREKSVHILTPRYKAFAGVLFGER</sequence>